<dbReference type="EMBL" id="BNJQ01000011">
    <property type="protein sequence ID" value="GHP05967.1"/>
    <property type="molecule type" value="Genomic_DNA"/>
</dbReference>
<name>A0A830HLQ8_9CHLO</name>
<dbReference type="Pfam" id="PF13365">
    <property type="entry name" value="Trypsin_2"/>
    <property type="match status" value="1"/>
</dbReference>
<reference evidence="3" key="1">
    <citation type="submission" date="2020-10" db="EMBL/GenBank/DDBJ databases">
        <title>Unveiling of a novel bifunctional photoreceptor, Dualchrome1, isolated from a cosmopolitan green alga.</title>
        <authorList>
            <person name="Suzuki S."/>
            <person name="Kawachi M."/>
        </authorList>
    </citation>
    <scope>NUCLEOTIDE SEQUENCE</scope>
    <source>
        <strain evidence="3">NIES 2893</strain>
    </source>
</reference>
<keyword evidence="4" id="KW-1185">Reference proteome</keyword>
<feature type="compositionally biased region" description="Low complexity" evidence="1">
    <location>
        <begin position="232"/>
        <end position="247"/>
    </location>
</feature>
<feature type="region of interest" description="Disordered" evidence="1">
    <location>
        <begin position="73"/>
        <end position="92"/>
    </location>
</feature>
<feature type="region of interest" description="Disordered" evidence="1">
    <location>
        <begin position="232"/>
        <end position="251"/>
    </location>
</feature>
<organism evidence="3 4">
    <name type="scientific">Pycnococcus provasolii</name>
    <dbReference type="NCBI Taxonomy" id="41880"/>
    <lineage>
        <taxon>Eukaryota</taxon>
        <taxon>Viridiplantae</taxon>
        <taxon>Chlorophyta</taxon>
        <taxon>Pseudoscourfieldiophyceae</taxon>
        <taxon>Pseudoscourfieldiales</taxon>
        <taxon>Pycnococcaceae</taxon>
        <taxon>Pycnococcus</taxon>
    </lineage>
</organism>
<dbReference type="AlphaFoldDB" id="A0A830HLQ8"/>
<sequence length="495" mass="52204">MGSSSQKYPFCQSEQKQVVQPLGAFCSGILLTESLVATAAHCLDGGMAAASQFCSSGRLVFARNYAVTTKTNGGGGGEQLGNVSRSNDDDDEEGVVQANMGPIARCKEVVAYARGKSLSTGIHLDYAVLRLDKPLLPTTVDDAMLPPLDLVDPAAVFSATNSNLQSLRLLAIGHPSGMPRKYGLDGRWISRIDPEPPIVSSRKIQGDDNGNASPNDVVNLWSRVLTIAQSSALSSSSSTDDSSSAAIMTPRKPTRHVVSVDAFRGSSGGPVIAYTNSRVLGLAGILTGGHTYDYLVSDEEPGGCLRTNHCREMVTGKLAAAVRCDDGSLSAGEVMHDASYFAPWIGTEKSSPPPPPPSQSPDDPICNGRGTLVDSEKFTCSCNEGYNGTLCDRIVTQHGCLCDPPDLWPDGPEKMVARMRMRGGGSSTSPASSSSPSPVLQNRDQLCPPTSQLSLRISRCFVDARSCLASPASDPQKAVPFGAIRAPSVAWDYCS</sequence>
<dbReference type="Proteomes" id="UP000660262">
    <property type="component" value="Unassembled WGS sequence"/>
</dbReference>
<dbReference type="PROSITE" id="PS50240">
    <property type="entry name" value="TRYPSIN_DOM"/>
    <property type="match status" value="1"/>
</dbReference>
<dbReference type="InterPro" id="IPR001254">
    <property type="entry name" value="Trypsin_dom"/>
</dbReference>
<feature type="region of interest" description="Disordered" evidence="1">
    <location>
        <begin position="345"/>
        <end position="368"/>
    </location>
</feature>
<comment type="caution">
    <text evidence="3">The sequence shown here is derived from an EMBL/GenBank/DDBJ whole genome shotgun (WGS) entry which is preliminary data.</text>
</comment>
<proteinExistence type="predicted"/>
<feature type="region of interest" description="Disordered" evidence="1">
    <location>
        <begin position="421"/>
        <end position="445"/>
    </location>
</feature>
<dbReference type="GO" id="GO:0006508">
    <property type="term" value="P:proteolysis"/>
    <property type="evidence" value="ECO:0007669"/>
    <property type="project" value="InterPro"/>
</dbReference>
<dbReference type="SUPFAM" id="SSF50494">
    <property type="entry name" value="Trypsin-like serine proteases"/>
    <property type="match status" value="1"/>
</dbReference>
<evidence type="ECO:0000259" key="2">
    <source>
        <dbReference type="PROSITE" id="PS50240"/>
    </source>
</evidence>
<dbReference type="PROSITE" id="PS00022">
    <property type="entry name" value="EGF_1"/>
    <property type="match status" value="1"/>
</dbReference>
<feature type="compositionally biased region" description="Low complexity" evidence="1">
    <location>
        <begin position="427"/>
        <end position="438"/>
    </location>
</feature>
<feature type="domain" description="Peptidase S1" evidence="2">
    <location>
        <begin position="1"/>
        <end position="350"/>
    </location>
</feature>
<accession>A0A830HLQ8</accession>
<dbReference type="PROSITE" id="PS01186">
    <property type="entry name" value="EGF_2"/>
    <property type="match status" value="1"/>
</dbReference>
<evidence type="ECO:0000313" key="3">
    <source>
        <dbReference type="EMBL" id="GHP05967.1"/>
    </source>
</evidence>
<dbReference type="GO" id="GO:0004252">
    <property type="term" value="F:serine-type endopeptidase activity"/>
    <property type="evidence" value="ECO:0007669"/>
    <property type="project" value="InterPro"/>
</dbReference>
<evidence type="ECO:0000313" key="4">
    <source>
        <dbReference type="Proteomes" id="UP000660262"/>
    </source>
</evidence>
<dbReference type="OrthoDB" id="283575at2759"/>
<dbReference type="InterPro" id="IPR000742">
    <property type="entry name" value="EGF"/>
</dbReference>
<evidence type="ECO:0000256" key="1">
    <source>
        <dbReference type="SAM" id="MobiDB-lite"/>
    </source>
</evidence>
<dbReference type="Gene3D" id="2.10.25.10">
    <property type="entry name" value="Laminin"/>
    <property type="match status" value="1"/>
</dbReference>
<dbReference type="Gene3D" id="2.40.10.10">
    <property type="entry name" value="Trypsin-like serine proteases"/>
    <property type="match status" value="1"/>
</dbReference>
<dbReference type="InterPro" id="IPR043504">
    <property type="entry name" value="Peptidase_S1_PA_chymotrypsin"/>
</dbReference>
<protein>
    <recommendedName>
        <fullName evidence="2">Peptidase S1 domain-containing protein</fullName>
    </recommendedName>
</protein>
<dbReference type="InterPro" id="IPR009003">
    <property type="entry name" value="Peptidase_S1_PA"/>
</dbReference>
<gene>
    <name evidence="3" type="ORF">PPROV_000471400</name>
</gene>